<reference evidence="2" key="1">
    <citation type="submission" date="2022-10" db="EMBL/GenBank/DDBJ databases">
        <title>The complete genomes of actinobacterial strains from the NBC collection.</title>
        <authorList>
            <person name="Joergensen T.S."/>
            <person name="Alvarez Arevalo M."/>
            <person name="Sterndorff E.B."/>
            <person name="Faurdal D."/>
            <person name="Vuksanovic O."/>
            <person name="Mourched A.-S."/>
            <person name="Charusanti P."/>
            <person name="Shaw S."/>
            <person name="Blin K."/>
            <person name="Weber T."/>
        </authorList>
    </citation>
    <scope>NUCLEOTIDE SEQUENCE</scope>
    <source>
        <strain evidence="2">NBC_00049</strain>
    </source>
</reference>
<dbReference type="EMBL" id="CP108264">
    <property type="protein sequence ID" value="WTU77913.1"/>
    <property type="molecule type" value="Genomic_DNA"/>
</dbReference>
<dbReference type="AlphaFoldDB" id="A0AAU2K2G7"/>
<gene>
    <name evidence="2" type="ORF">OG327_33980</name>
</gene>
<proteinExistence type="predicted"/>
<feature type="signal peptide" evidence="1">
    <location>
        <begin position="1"/>
        <end position="30"/>
    </location>
</feature>
<organism evidence="2">
    <name type="scientific">Streptomyces sp. NBC_00049</name>
    <dbReference type="NCBI Taxonomy" id="2903617"/>
    <lineage>
        <taxon>Bacteria</taxon>
        <taxon>Bacillati</taxon>
        <taxon>Actinomycetota</taxon>
        <taxon>Actinomycetes</taxon>
        <taxon>Kitasatosporales</taxon>
        <taxon>Streptomycetaceae</taxon>
        <taxon>Streptomyces</taxon>
    </lineage>
</organism>
<evidence type="ECO:0000313" key="2">
    <source>
        <dbReference type="EMBL" id="WTU77913.1"/>
    </source>
</evidence>
<protein>
    <submittedName>
        <fullName evidence="2">Uncharacterized protein</fullName>
    </submittedName>
</protein>
<feature type="chain" id="PRO_5043502682" evidence="1">
    <location>
        <begin position="31"/>
        <end position="96"/>
    </location>
</feature>
<sequence>MVTIKIRRVALLIATLLAGGGTSLATTAHAASNTAPVITTDEPGPVKNIGTAEPKSIKRIGRANNPGTAMHDAKMRADSFIDHSKVAGRGGSAGGG</sequence>
<name>A0AAU2K2G7_9ACTN</name>
<keyword evidence="1" id="KW-0732">Signal</keyword>
<evidence type="ECO:0000256" key="1">
    <source>
        <dbReference type="SAM" id="SignalP"/>
    </source>
</evidence>
<accession>A0AAU2K2G7</accession>